<gene>
    <name evidence="1" type="ORF">KP509_27G027500</name>
</gene>
<dbReference type="EMBL" id="CM035432">
    <property type="protein sequence ID" value="KAH7294983.1"/>
    <property type="molecule type" value="Genomic_DNA"/>
</dbReference>
<reference evidence="1 2" key="1">
    <citation type="submission" date="2021-08" db="EMBL/GenBank/DDBJ databases">
        <title>WGS assembly of Ceratopteris richardii.</title>
        <authorList>
            <person name="Marchant D.B."/>
            <person name="Chen G."/>
            <person name="Jenkins J."/>
            <person name="Shu S."/>
            <person name="Leebens-Mack J."/>
            <person name="Grimwood J."/>
            <person name="Schmutz J."/>
            <person name="Soltis P."/>
            <person name="Soltis D."/>
            <person name="Chen Z.-H."/>
        </authorList>
    </citation>
    <scope>NUCLEOTIDE SEQUENCE [LARGE SCALE GENOMIC DNA]</scope>
    <source>
        <strain evidence="1">Whitten #5841</strain>
        <tissue evidence="1">Leaf</tissue>
    </source>
</reference>
<evidence type="ECO:0000313" key="1">
    <source>
        <dbReference type="EMBL" id="KAH7294983.1"/>
    </source>
</evidence>
<proteinExistence type="predicted"/>
<protein>
    <submittedName>
        <fullName evidence="1">Uncharacterized protein</fullName>
    </submittedName>
</protein>
<dbReference type="Proteomes" id="UP000825935">
    <property type="component" value="Chromosome 27"/>
</dbReference>
<comment type="caution">
    <text evidence="1">The sequence shown here is derived from an EMBL/GenBank/DDBJ whole genome shotgun (WGS) entry which is preliminary data.</text>
</comment>
<keyword evidence="2" id="KW-1185">Reference proteome</keyword>
<accession>A0A8T2RHF0</accession>
<name>A0A8T2RHF0_CERRI</name>
<evidence type="ECO:0000313" key="2">
    <source>
        <dbReference type="Proteomes" id="UP000825935"/>
    </source>
</evidence>
<sequence length="58" mass="6481">MQGCETKPYPLFCGTGRLLFNMQGCETKLYPLFCGTGRQVLMLPDETVTFCKNNILAS</sequence>
<organism evidence="1 2">
    <name type="scientific">Ceratopteris richardii</name>
    <name type="common">Triangle waterfern</name>
    <dbReference type="NCBI Taxonomy" id="49495"/>
    <lineage>
        <taxon>Eukaryota</taxon>
        <taxon>Viridiplantae</taxon>
        <taxon>Streptophyta</taxon>
        <taxon>Embryophyta</taxon>
        <taxon>Tracheophyta</taxon>
        <taxon>Polypodiopsida</taxon>
        <taxon>Polypodiidae</taxon>
        <taxon>Polypodiales</taxon>
        <taxon>Pteridineae</taxon>
        <taxon>Pteridaceae</taxon>
        <taxon>Parkerioideae</taxon>
        <taxon>Ceratopteris</taxon>
    </lineage>
</organism>
<dbReference type="AlphaFoldDB" id="A0A8T2RHF0"/>